<dbReference type="OrthoDB" id="2016698at2759"/>
<evidence type="ECO:0000313" key="2">
    <source>
        <dbReference type="EMBL" id="GBF96535.1"/>
    </source>
</evidence>
<sequence>MMRSQIRPASGLAAGRQWPGAAHGGLRPAGRCCWRVGGGGGTLQRLAAAARPHALRPRAAGALPSASIAGAGASVDAAAQRSGGQCSTSGRGAASSAAAAAAAPLPPRAAPPPPRRARAAAAAALSSGGAAAGAAKSLQPPPPPPLYFFDTGRKDPEGNPILKQLDPEEWTEFEPAISTDALLDGLDGVDYGSEADARASASDAEVPATRLIEDSEELDLVGDGLPIIHGEEWPEVYWAALRRVSASGGAPVDVPAPHPKFSLRDLRRIAAEGPRFGDVVLEHAERVHCPDPNNPTGDRPVAEAYTYVPFTVLGDYMPETEPDWLRLPRRSPEELWAGLSARNWTAKGYE</sequence>
<accession>A0A2V0PHL1</accession>
<feature type="compositionally biased region" description="Low complexity" evidence="1">
    <location>
        <begin position="119"/>
        <end position="135"/>
    </location>
</feature>
<evidence type="ECO:0000313" key="3">
    <source>
        <dbReference type="Proteomes" id="UP000247498"/>
    </source>
</evidence>
<evidence type="ECO:0000256" key="1">
    <source>
        <dbReference type="SAM" id="MobiDB-lite"/>
    </source>
</evidence>
<dbReference type="Proteomes" id="UP000247498">
    <property type="component" value="Unassembled WGS sequence"/>
</dbReference>
<dbReference type="EMBL" id="BDRX01000082">
    <property type="protein sequence ID" value="GBF96535.1"/>
    <property type="molecule type" value="Genomic_DNA"/>
</dbReference>
<organism evidence="2 3">
    <name type="scientific">Raphidocelis subcapitata</name>
    <dbReference type="NCBI Taxonomy" id="307507"/>
    <lineage>
        <taxon>Eukaryota</taxon>
        <taxon>Viridiplantae</taxon>
        <taxon>Chlorophyta</taxon>
        <taxon>core chlorophytes</taxon>
        <taxon>Chlorophyceae</taxon>
        <taxon>CS clade</taxon>
        <taxon>Sphaeropleales</taxon>
        <taxon>Selenastraceae</taxon>
        <taxon>Raphidocelis</taxon>
    </lineage>
</organism>
<comment type="caution">
    <text evidence="2">The sequence shown here is derived from an EMBL/GenBank/DDBJ whole genome shotgun (WGS) entry which is preliminary data.</text>
</comment>
<name>A0A2V0PHL1_9CHLO</name>
<reference evidence="2 3" key="1">
    <citation type="journal article" date="2018" name="Sci. Rep.">
        <title>Raphidocelis subcapitata (=Pseudokirchneriella subcapitata) provides an insight into genome evolution and environmental adaptations in the Sphaeropleales.</title>
        <authorList>
            <person name="Suzuki S."/>
            <person name="Yamaguchi H."/>
            <person name="Nakajima N."/>
            <person name="Kawachi M."/>
        </authorList>
    </citation>
    <scope>NUCLEOTIDE SEQUENCE [LARGE SCALE GENOMIC DNA]</scope>
    <source>
        <strain evidence="2 3">NIES-35</strain>
    </source>
</reference>
<dbReference type="AlphaFoldDB" id="A0A2V0PHL1"/>
<protein>
    <submittedName>
        <fullName evidence="2">Uncharacterized protein</fullName>
    </submittedName>
</protein>
<dbReference type="InParanoid" id="A0A2V0PHL1"/>
<gene>
    <name evidence="2" type="ORF">Rsub_09118</name>
</gene>
<keyword evidence="3" id="KW-1185">Reference proteome</keyword>
<dbReference type="STRING" id="307507.A0A2V0PHL1"/>
<feature type="region of interest" description="Disordered" evidence="1">
    <location>
        <begin position="1"/>
        <end position="21"/>
    </location>
</feature>
<proteinExistence type="predicted"/>
<feature type="compositionally biased region" description="Pro residues" evidence="1">
    <location>
        <begin position="104"/>
        <end position="114"/>
    </location>
</feature>
<feature type="region of interest" description="Disordered" evidence="1">
    <location>
        <begin position="98"/>
        <end position="162"/>
    </location>
</feature>